<evidence type="ECO:0000259" key="6">
    <source>
        <dbReference type="Pfam" id="PF00689"/>
    </source>
</evidence>
<keyword evidence="5" id="KW-0812">Transmembrane</keyword>
<dbReference type="GO" id="GO:0015444">
    <property type="term" value="F:P-type magnesium transporter activity"/>
    <property type="evidence" value="ECO:0007669"/>
    <property type="project" value="InterPro"/>
</dbReference>
<comment type="caution">
    <text evidence="7">The sequence shown here is derived from an EMBL/GenBank/DDBJ whole genome shotgun (WGS) entry which is preliminary data.</text>
</comment>
<dbReference type="InterPro" id="IPR006415">
    <property type="entry name" value="P-type_ATPase_IIIB"/>
</dbReference>
<protein>
    <submittedName>
        <fullName evidence="7">Mg(2+) transport ATPase, P-type</fullName>
        <ecNumber evidence="7">3.6.3.2</ecNumber>
    </submittedName>
</protein>
<dbReference type="AlphaFoldDB" id="A0A150NJ67"/>
<keyword evidence="4" id="KW-0460">Magnesium</keyword>
<keyword evidence="3" id="KW-0597">Phosphoprotein</keyword>
<dbReference type="EC" id="3.6.3.2" evidence="7"/>
<evidence type="ECO:0000256" key="4">
    <source>
        <dbReference type="ARBA" id="ARBA00022842"/>
    </source>
</evidence>
<keyword evidence="5" id="KW-1133">Transmembrane helix</keyword>
<dbReference type="GO" id="GO:0005886">
    <property type="term" value="C:plasma membrane"/>
    <property type="evidence" value="ECO:0007669"/>
    <property type="project" value="UniProtKB-SubCell"/>
</dbReference>
<accession>A0A150NJ67</accession>
<sequence length="158" mass="18383">MRNPHIWEAKSITRFMVWMGPISSAFDILTFILLYFIIVPMTTDQAYVHGAESAVGFIVLFQTGWFIESMWSQTMVIHMLRSAKIPFLQSRPAWLVLVTTLLAAAFVTFLPYSPLASLLHLTPLKPIYFIFLLFIIILYMISVTIVKKIYIKKYKEWL</sequence>
<dbReference type="Proteomes" id="UP000075442">
    <property type="component" value="Unassembled WGS sequence"/>
</dbReference>
<reference evidence="7 8" key="1">
    <citation type="submission" date="2016-01" db="EMBL/GenBank/DDBJ databases">
        <title>Highly variable Streptococcus oralis 1 are common among viridans streptococci isolated from primates.</title>
        <authorList>
            <person name="Denapaite D."/>
            <person name="Rieger M."/>
            <person name="Koendgen S."/>
            <person name="Brueckner R."/>
            <person name="Ochigava I."/>
            <person name="Kappeler P."/>
            <person name="Maetz-Rensing K."/>
            <person name="Leendertz F."/>
        </authorList>
    </citation>
    <scope>NUCLEOTIDE SEQUENCE [LARGE SCALE GENOMIC DNA]</scope>
    <source>
        <strain evidence="7 8">M3-1</strain>
    </source>
</reference>
<evidence type="ECO:0000256" key="3">
    <source>
        <dbReference type="ARBA" id="ARBA00022553"/>
    </source>
</evidence>
<keyword evidence="5" id="KW-0472">Membrane</keyword>
<dbReference type="InterPro" id="IPR023298">
    <property type="entry name" value="ATPase_P-typ_TM_dom_sf"/>
</dbReference>
<dbReference type="EMBL" id="LROU01000126">
    <property type="protein sequence ID" value="KYF33464.1"/>
    <property type="molecule type" value="Genomic_DNA"/>
</dbReference>
<dbReference type="InterPro" id="IPR006068">
    <property type="entry name" value="ATPase_P-typ_cation-transptr_C"/>
</dbReference>
<evidence type="ECO:0000256" key="1">
    <source>
        <dbReference type="ARBA" id="ARBA00004651"/>
    </source>
</evidence>
<dbReference type="SUPFAM" id="SSF81665">
    <property type="entry name" value="Calcium ATPase, transmembrane domain M"/>
    <property type="match status" value="1"/>
</dbReference>
<organism evidence="7 8">
    <name type="scientific">Streptococcus mitis</name>
    <dbReference type="NCBI Taxonomy" id="28037"/>
    <lineage>
        <taxon>Bacteria</taxon>
        <taxon>Bacillati</taxon>
        <taxon>Bacillota</taxon>
        <taxon>Bacilli</taxon>
        <taxon>Lactobacillales</taxon>
        <taxon>Streptococcaceae</taxon>
        <taxon>Streptococcus</taxon>
        <taxon>Streptococcus mitis group</taxon>
    </lineage>
</organism>
<feature type="transmembrane region" description="Helical" evidence="5">
    <location>
        <begin position="92"/>
        <end position="112"/>
    </location>
</feature>
<name>A0A150NJ67_STRMT</name>
<feature type="transmembrane region" description="Helical" evidence="5">
    <location>
        <begin position="50"/>
        <end position="71"/>
    </location>
</feature>
<feature type="domain" description="Cation-transporting P-type ATPase C-terminal" evidence="6">
    <location>
        <begin position="3"/>
        <end position="149"/>
    </location>
</feature>
<dbReference type="GO" id="GO:0016787">
    <property type="term" value="F:hydrolase activity"/>
    <property type="evidence" value="ECO:0007669"/>
    <property type="project" value="UniProtKB-KW"/>
</dbReference>
<dbReference type="Pfam" id="PF00689">
    <property type="entry name" value="Cation_ATPase_C"/>
    <property type="match status" value="1"/>
</dbReference>
<proteinExistence type="predicted"/>
<dbReference type="PATRIC" id="fig|28037.235.peg.2050"/>
<feature type="transmembrane region" description="Helical" evidence="5">
    <location>
        <begin position="127"/>
        <end position="146"/>
    </location>
</feature>
<keyword evidence="2" id="KW-1003">Cell membrane</keyword>
<comment type="subcellular location">
    <subcellularLocation>
        <location evidence="1">Cell membrane</location>
        <topology evidence="1">Multi-pass membrane protein</topology>
    </subcellularLocation>
</comment>
<evidence type="ECO:0000256" key="2">
    <source>
        <dbReference type="ARBA" id="ARBA00022475"/>
    </source>
</evidence>
<evidence type="ECO:0000256" key="5">
    <source>
        <dbReference type="SAM" id="Phobius"/>
    </source>
</evidence>
<keyword evidence="7" id="KW-0378">Hydrolase</keyword>
<gene>
    <name evidence="7" type="ORF">SMIM3I_02000</name>
</gene>
<feature type="transmembrane region" description="Helical" evidence="5">
    <location>
        <begin position="12"/>
        <end position="38"/>
    </location>
</feature>
<evidence type="ECO:0000313" key="8">
    <source>
        <dbReference type="Proteomes" id="UP000075442"/>
    </source>
</evidence>
<evidence type="ECO:0000313" key="7">
    <source>
        <dbReference type="EMBL" id="KYF33464.1"/>
    </source>
</evidence>
<dbReference type="Gene3D" id="1.20.1110.10">
    <property type="entry name" value="Calcium-transporting ATPase, transmembrane domain"/>
    <property type="match status" value="1"/>
</dbReference>
<dbReference type="PRINTS" id="PR01836">
    <property type="entry name" value="MGATPASE"/>
</dbReference>